<comment type="caution">
    <text evidence="1">The sequence shown here is derived from an EMBL/GenBank/DDBJ whole genome shotgun (WGS) entry which is preliminary data.</text>
</comment>
<accession>A0ABD2JJJ0</accession>
<sequence>MKHHPLLKRRMFTQLERIFCCKGNQTAGDVTISPAIQAIPSAATTTESAKTETLLPCIEFARTEANAQLDGQCDSISAKKDKMGANKIGASDNKLVVVKGNHKVDNSSDNSAAAKDDKQLPVAVVDKNLYKMNFFLLFLLLGIIGVESILNKCYGKAQCCRVYEVGTMLERTFQDKLDKCLHGSTYCITTYCSKDPKSFERKFGGYKCSGCTISGKYAGNKDFPVDLPAAKATTKDSKNGGQQKLGD</sequence>
<reference evidence="1 2" key="1">
    <citation type="submission" date="2024-10" db="EMBL/GenBank/DDBJ databases">
        <authorList>
            <person name="Kim D."/>
        </authorList>
    </citation>
    <scope>NUCLEOTIDE SEQUENCE [LARGE SCALE GENOMIC DNA]</scope>
    <source>
        <strain evidence="1">BH-2024</strain>
    </source>
</reference>
<organism evidence="1 2">
    <name type="scientific">Heterodera trifolii</name>
    <dbReference type="NCBI Taxonomy" id="157864"/>
    <lineage>
        <taxon>Eukaryota</taxon>
        <taxon>Metazoa</taxon>
        <taxon>Ecdysozoa</taxon>
        <taxon>Nematoda</taxon>
        <taxon>Chromadorea</taxon>
        <taxon>Rhabditida</taxon>
        <taxon>Tylenchina</taxon>
        <taxon>Tylenchomorpha</taxon>
        <taxon>Tylenchoidea</taxon>
        <taxon>Heteroderidae</taxon>
        <taxon>Heteroderinae</taxon>
        <taxon>Heterodera</taxon>
    </lineage>
</organism>
<dbReference type="AlphaFoldDB" id="A0ABD2JJJ0"/>
<proteinExistence type="predicted"/>
<dbReference type="Proteomes" id="UP001620626">
    <property type="component" value="Unassembled WGS sequence"/>
</dbReference>
<gene>
    <name evidence="1" type="ORF">niasHT_021289</name>
</gene>
<protein>
    <submittedName>
        <fullName evidence="1">Uncharacterized protein</fullName>
    </submittedName>
</protein>
<evidence type="ECO:0000313" key="1">
    <source>
        <dbReference type="EMBL" id="KAL3090799.1"/>
    </source>
</evidence>
<name>A0ABD2JJJ0_9BILA</name>
<evidence type="ECO:0000313" key="2">
    <source>
        <dbReference type="Proteomes" id="UP001620626"/>
    </source>
</evidence>
<keyword evidence="2" id="KW-1185">Reference proteome</keyword>
<dbReference type="EMBL" id="JBICBT010000955">
    <property type="protein sequence ID" value="KAL3090799.1"/>
    <property type="molecule type" value="Genomic_DNA"/>
</dbReference>